<organism evidence="4 5">
    <name type="scientific">Lachancea thermotolerans (strain ATCC 56472 / CBS 6340 / NRRL Y-8284)</name>
    <name type="common">Yeast</name>
    <name type="synonym">Kluyveromyces thermotolerans</name>
    <dbReference type="NCBI Taxonomy" id="559295"/>
    <lineage>
        <taxon>Eukaryota</taxon>
        <taxon>Fungi</taxon>
        <taxon>Dikarya</taxon>
        <taxon>Ascomycota</taxon>
        <taxon>Saccharomycotina</taxon>
        <taxon>Saccharomycetes</taxon>
        <taxon>Saccharomycetales</taxon>
        <taxon>Saccharomycetaceae</taxon>
        <taxon>Lachancea</taxon>
    </lineage>
</organism>
<dbReference type="GeneID" id="8293842"/>
<feature type="region of interest" description="Disordered" evidence="2">
    <location>
        <begin position="2916"/>
        <end position="2948"/>
    </location>
</feature>
<dbReference type="PANTHER" id="PTHR28190">
    <property type="entry name" value="NUCLEAR MIGRATION PROTEIN NUM1"/>
    <property type="match status" value="1"/>
</dbReference>
<feature type="domain" description="PH" evidence="3">
    <location>
        <begin position="3413"/>
        <end position="3525"/>
    </location>
</feature>
<keyword evidence="1" id="KW-0175">Coiled coil</keyword>
<name>C5DMW2_LACTC</name>
<dbReference type="GO" id="GO:0000226">
    <property type="term" value="P:microtubule cytoskeleton organization"/>
    <property type="evidence" value="ECO:0007669"/>
    <property type="project" value="TreeGrafter"/>
</dbReference>
<dbReference type="GO" id="GO:0032065">
    <property type="term" value="P:maintenance of protein location in cell cortex"/>
    <property type="evidence" value="ECO:0007669"/>
    <property type="project" value="InterPro"/>
</dbReference>
<keyword evidence="5" id="KW-1185">Reference proteome</keyword>
<dbReference type="InterPro" id="IPR001849">
    <property type="entry name" value="PH_domain"/>
</dbReference>
<dbReference type="OrthoDB" id="2149224at2759"/>
<dbReference type="eggNOG" id="ENOG502QRR7">
    <property type="taxonomic scope" value="Eukaryota"/>
</dbReference>
<feature type="region of interest" description="Disordered" evidence="2">
    <location>
        <begin position="2993"/>
        <end position="3035"/>
    </location>
</feature>
<dbReference type="SMART" id="SM00233">
    <property type="entry name" value="PH"/>
    <property type="match status" value="1"/>
</dbReference>
<feature type="compositionally biased region" description="Basic residues" evidence="2">
    <location>
        <begin position="353"/>
        <end position="367"/>
    </location>
</feature>
<feature type="region of interest" description="Disordered" evidence="2">
    <location>
        <begin position="3556"/>
        <end position="3582"/>
    </location>
</feature>
<feature type="compositionally biased region" description="Basic and acidic residues" evidence="2">
    <location>
        <begin position="1"/>
        <end position="36"/>
    </location>
</feature>
<dbReference type="HOGENOM" id="CLU_225471_0_0_1"/>
<sequence>MGLPKEEREKPPEADLKTQLEDIQRRIDHETEEALSKRASKRRAPFSNILSQRDKRTSMPVFAGSSTHNNVANSTSSKDVNFVVGLSENLLLECRRLQADNESKASSLRSLQQDYQALKATFEKLSRRLHGTEKESAVLKDSNWELETKLQQMSQQLKLLRDASEKSQKELRAQLDTYNVTRSELEELSLDRLGLKKELESVHQNYLKEIADLKKNVSDLNEENDELQQKLDSMNNQILQLRKDMSNSTSPTLSSAGANAEPVTLAKNITKVSENVRDLAFDSSSQSSVADLESANQVIETLRKQISKLKSARSHTFTNKQGAHDQESSTLSSSPLPLTGTLTSNKHMTPTKSIKRHKSKNHERRHSIQSSDDFNFSISSECIRAQTGTDDEGLESDVSDTLDIVRNPILDELDTSKYEIDPEEFRRYAEKNNLIVLHKSEFDVINGPHKNSGDRNQNDIIKELKNQGYKVFQQAEFETLCDSLISQKPSHCELESLAASADKKLISHDEYTNLKNPPLPWLLDQVTAAGYAAIKANEYQVIQNRAENPNLEILKAGLQRHGLMPVKEELFQKMVHPDVNSISVYAKTMGYELVDTKSWASIKEIAHNPTLDFLSDAAKGRGQVVKPVEEYEALSHPSLEAVSNLASEYGYVTFPKEDFDKIKNFDIQWAKEQASSHNFVLVSKQEYQKLQHPSMEELKTKSLALDNILVPKEVHKELSEPSISKLKELAAEKDFAVISSTELRQLEKCVESPDEGQIRLGAKKLKLTVLHDSQYLSMQDELKNPKFDVIQKCIESSTMDGFTDWVGREFDSVLIKKDEHEKLINLSRNPTLEHLSSKASDRGYCVVEEKELSELKRRLACDDLDILSSKCLEHGKTLVDKEFYDKLYEEHENPSIDYLRSNAKLVNYELIESGKLSSIRMQITSPPFIFLEEKIKEMGYVPIKKDDYSILKRTVELPDRKYLEDKAGQLGLVLIAKRDHETMKKTFEAPDASFLEEKAGQLDFILVPKKDHENLKKTVEAPNVSFLEEKAGQLDFVLVPKNDHATMKKTFEAPDASFLEEKAGQLDFILVPKKDHETLKKTVEAPDVSFLEEKAGQLDFVLVPKKDHETLKKTVETPDASFLEEKAGELGFVLVPKTDHESMKKDNAAMKKAVETPDASYLEEKAGQLDFILVPKKDHETLKKTVETPDVSFLEEKAGQLDFDLVPKKDHATMKKIVEMPDASFLEKKAGELDFVLVPKKDHETLKKAVETPDASYLAAKAGLLGCIIIPKNDHRAMKKTVETPDFSYLEAKAKLLGCVVISKKDHETMKTDNAAMKKTVETPDVSFLEEKAGQLDFVLVPKKDHAAMKKTVKTPDASYLEEKAGQLDFVLVPKKDHETMKKDHAAMKKTVETPDASYLEEKAGQLDFVLVPKKDHETMKKDHAAMKKAVETPDASYLEEKAGQLDFVLVPKKDHETLKKTVETPDASYLEEKAGQLDFVLVPKKDHETMKKDHAAMKKTVETPDASYLEEKAGQLDFVLVPKKDHETMKKDHAAMKKTVETPDVSFLEEKAGQLDFALVPKKDHETLKNTIEMPDASYLEEKAGQLDFILVPKKDHETLKKTVETPDVSFLEEKAGQLDFDLVPKKDHAAMKKTVKTPDASYLEEKAGQLDFVLVPKKDHETLKNLVESPSVSYLREKSEGLDFILIAATELQKLQESLMKPSLSYLKEKAEALMFTLTSQEDYNKMVEKIETPDIQYLESKALGHKLIPVQEYERLKSFEGTTAIDLCRSKCEDAGFAVTERKDYDTLLQKATEPSVQELNTMATERNRILLTIDEFEKMKKDHDSPPKNYLLSHLETYNLCAISQKDYKSLISAASDDAALGKVIELGYKVFTLEELAKLENEIIDNAKFSDIEQRLRNEAMAIISIADLKELKRPLLEKIDIDTISSYCEQNGLLVLTTVEHDNLKNATTNLTFDELQDLAASSGSKLVPLTDYNELLEKAISPTLSFLEQEARKIGMVLVSKASYDREQKELHHPSLEILINHANEIDKVVVDKNIYETLKALSESPSTEFLKEKCQEMNYCFLPNSEYLLLSETIQKPSQDYLSSKAAALDKVLVDISELEDMKRRDCSPSVDDLKAKASTMGMNLLSEADYEVFETIRSPSIQYLLSKSDELGYAMIKNEDFEALQSVRERMSIDELNSIAAKHAYTVVSATELKKLQSELDSPSEEFLSTKSETVGKVLVEKSDYDTDRETLDLAKNPTADFVSALGSKIDHVVLPSTQYRKMENDLENPPIGPLTSYLEGQGLKLVSQKDYSDLVSLTQSPDISYLESSAKQFERILVPVSNYSDLLKTRDDPELDFLLEKIKKHPEYVALEKNKFDLLEKNAVNPPLELLKVNATSHGKVLVDVEAWECLEHLNENPTDEFLEKHALKNNKVLIDKKKFEDLKEESLNPSFDVLERNIKASNQVLLSEEDYEKLKNSSEAPPIDLLEKKLESLDLISLTKVQYDRLKTNSEYSSLEKVEQVAQRTGNTVVELPQRNVLNSNDSTHPQSEDHDFLILTHENRVPKLSSLMDLSENQLSEFCQKFSLLPVTKTEYDLISTELLPSDLKQFVTSSLSNSETASKQSSTDQRNGILFGTLQKIMKSIDFCIVDSANDDFGAHKGSSILVQGARRDSRDPFSGRLTEQGCSRSLIKIESQSPKSASGHIMASQDEGKHSDSLPVKGVVLLKPEDFDLLLSSSDNGVVNMALNGDSVTFESETGETMRVIASFLPNSGLTFSVEELKEAALKSGYQLVPHGALGSSQEEMDARQRRESLLSCSSQASLPSVANSRSSYRSLNYTSTNESEYYDAQQSFAESISFDNSSATFSVGPSEYEDARDQTLSEDGEPLSRTSTVRGGHLSQGFSLSQVSNFAKDLGYILVKEDDDTVHGRSSGMSKPIGSLAAPSLSEGSGNEARSNQEDFESISNYSLSDDMLRAQAARFGMTIITCEELAEYESLKKNMAESPKLPATSSSVLRSTPEAENNEGPDYQNQEIVERETTDDDTDFDFSKERPNLQYLIDAASILGFKLVQKESVPSVSEKVSAVVEKDESGFQNPVEGCPRRVSVTDYYPSKEELIERAHEYGLVALNAEHFAQIKEELAGSARKLTLDDIMIKSAEFGLVPIQRAQFEQIKQELSNPTLTKDQVIASAIDFGLVAVDKEELKRLSHFSDSRATDIEDDDLTSSGIGGSEVTDNSEDRREIYNLAKKLGLMCIPENKFVVTTTASVIDTNNVVVLPSSYYENLLAKEQEALKMTTNDELQAEAKRRGLHMGVKSSAHASSMASPFGQAKISRQNTIKSTGSSDSNSRRSLAEAAAAAAYNDYEMFSTRTREHSRSASTLKPTALGMDVDIPHIRHTSFDGGISLATVASLSEPSIIPALTQTVIGEYLHKYYRRLGAFSQISSRHERYFWVHPYTMTLYWSTNNPVLENPASNKTRAAAILGIESVEDSNPYPAGLYHKSILITTESRPIKITCATRQRHNIWFNSLRYLLQRNMDGINLDDTATDPNDANKIYQLPGETAKLTNQRLSSTRRLTSSGSANRPSSTRTLRR</sequence>
<feature type="compositionally biased region" description="Polar residues" evidence="2">
    <location>
        <begin position="3571"/>
        <end position="3582"/>
    </location>
</feature>
<dbReference type="OMA" id="EQPNEQH"/>
<dbReference type="GO" id="GO:0005739">
    <property type="term" value="C:mitochondrion"/>
    <property type="evidence" value="ECO:0007669"/>
    <property type="project" value="TreeGrafter"/>
</dbReference>
<protein>
    <submittedName>
        <fullName evidence="4">KLTH0G12144p</fullName>
    </submittedName>
</protein>
<evidence type="ECO:0000259" key="3">
    <source>
        <dbReference type="SMART" id="SM00233"/>
    </source>
</evidence>
<accession>C5DMW2</accession>
<feature type="region of interest" description="Disordered" evidence="2">
    <location>
        <begin position="1"/>
        <end position="44"/>
    </location>
</feature>
<dbReference type="GO" id="GO:0015631">
    <property type="term" value="F:tubulin binding"/>
    <property type="evidence" value="ECO:0007669"/>
    <property type="project" value="TreeGrafter"/>
</dbReference>
<proteinExistence type="predicted"/>
<feature type="region of interest" description="Disordered" evidence="2">
    <location>
        <begin position="313"/>
        <end position="371"/>
    </location>
</feature>
<reference evidence="4 5" key="1">
    <citation type="journal article" date="2009" name="Genome Res.">
        <title>Comparative genomics of protoploid Saccharomycetaceae.</title>
        <authorList>
            <consortium name="The Genolevures Consortium"/>
            <person name="Souciet J.-L."/>
            <person name="Dujon B."/>
            <person name="Gaillardin C."/>
            <person name="Johnston M."/>
            <person name="Baret P.V."/>
            <person name="Cliften P."/>
            <person name="Sherman D.J."/>
            <person name="Weissenbach J."/>
            <person name="Westhof E."/>
            <person name="Wincker P."/>
            <person name="Jubin C."/>
            <person name="Poulain J."/>
            <person name="Barbe V."/>
            <person name="Segurens B."/>
            <person name="Artiguenave F."/>
            <person name="Anthouard V."/>
            <person name="Vacherie B."/>
            <person name="Val M.-E."/>
            <person name="Fulton R.S."/>
            <person name="Minx P."/>
            <person name="Wilson R."/>
            <person name="Durrens P."/>
            <person name="Jean G."/>
            <person name="Marck C."/>
            <person name="Martin T."/>
            <person name="Nikolski M."/>
            <person name="Rolland T."/>
            <person name="Seret M.-L."/>
            <person name="Casaregola S."/>
            <person name="Despons L."/>
            <person name="Fairhead C."/>
            <person name="Fischer G."/>
            <person name="Lafontaine I."/>
            <person name="Leh V."/>
            <person name="Lemaire M."/>
            <person name="de Montigny J."/>
            <person name="Neuveglise C."/>
            <person name="Thierry A."/>
            <person name="Blanc-Lenfle I."/>
            <person name="Bleykasten C."/>
            <person name="Diffels J."/>
            <person name="Fritsch E."/>
            <person name="Frangeul L."/>
            <person name="Goeffon A."/>
            <person name="Jauniaux N."/>
            <person name="Kachouri-Lafond R."/>
            <person name="Payen C."/>
            <person name="Potier S."/>
            <person name="Pribylova L."/>
            <person name="Ozanne C."/>
            <person name="Richard G.-F."/>
            <person name="Sacerdot C."/>
            <person name="Straub M.-L."/>
            <person name="Talla E."/>
        </authorList>
    </citation>
    <scope>NUCLEOTIDE SEQUENCE [LARGE SCALE GENOMIC DNA]</scope>
    <source>
        <strain evidence="5">ATCC 56472 / CBS 6340 / NRRL Y-8284</strain>
    </source>
</reference>
<evidence type="ECO:0000313" key="5">
    <source>
        <dbReference type="Proteomes" id="UP000002036"/>
    </source>
</evidence>
<dbReference type="FunCoup" id="C5DMW2">
    <property type="interactions" value="227"/>
</dbReference>
<feature type="region of interest" description="Disordered" evidence="2">
    <location>
        <begin position="2858"/>
        <end position="2883"/>
    </location>
</feature>
<evidence type="ECO:0000313" key="4">
    <source>
        <dbReference type="EMBL" id="CAR25123.1"/>
    </source>
</evidence>
<dbReference type="Pfam" id="PF12814">
    <property type="entry name" value="Mcp5_PH"/>
    <property type="match status" value="1"/>
</dbReference>
<feature type="compositionally biased region" description="Low complexity" evidence="2">
    <location>
        <begin position="328"/>
        <end position="344"/>
    </location>
</feature>
<dbReference type="EMBL" id="CU928171">
    <property type="protein sequence ID" value="CAR25123.1"/>
    <property type="molecule type" value="Genomic_DNA"/>
</dbReference>
<dbReference type="Proteomes" id="UP000002036">
    <property type="component" value="Chromosome G"/>
</dbReference>
<dbReference type="STRING" id="559295.C5DMW2"/>
<dbReference type="GO" id="GO:0005938">
    <property type="term" value="C:cell cortex"/>
    <property type="evidence" value="ECO:0007669"/>
    <property type="project" value="InterPro"/>
</dbReference>
<feature type="region of interest" description="Disordered" evidence="2">
    <location>
        <begin position="2684"/>
        <end position="2705"/>
    </location>
</feature>
<dbReference type="PANTHER" id="PTHR28190:SF1">
    <property type="entry name" value="NUCLEAR MIGRATION PROTEIN NUM1"/>
    <property type="match status" value="1"/>
</dbReference>
<dbReference type="KEGG" id="lth:KLTH0G12144g"/>
<dbReference type="CDD" id="cd13365">
    <property type="entry name" value="PH_PLC_plant-like"/>
    <property type="match status" value="1"/>
</dbReference>
<evidence type="ECO:0000256" key="2">
    <source>
        <dbReference type="SAM" id="MobiDB-lite"/>
    </source>
</evidence>
<feature type="compositionally biased region" description="Low complexity" evidence="2">
    <location>
        <begin position="3556"/>
        <end position="3570"/>
    </location>
</feature>
<dbReference type="InterPro" id="IPR024774">
    <property type="entry name" value="PH_dom-Mcp5-type"/>
</dbReference>
<evidence type="ECO:0000256" key="1">
    <source>
        <dbReference type="SAM" id="Coils"/>
    </source>
</evidence>
<dbReference type="GO" id="GO:0005543">
    <property type="term" value="F:phospholipid binding"/>
    <property type="evidence" value="ECO:0007669"/>
    <property type="project" value="InterPro"/>
</dbReference>
<dbReference type="RefSeq" id="XP_002555560.1">
    <property type="nucleotide sequence ID" value="XM_002555514.1"/>
</dbReference>
<feature type="region of interest" description="Disordered" evidence="2">
    <location>
        <begin position="3314"/>
        <end position="3338"/>
    </location>
</feature>
<dbReference type="InParanoid" id="C5DMW2"/>
<feature type="coiled-coil region" evidence="1">
    <location>
        <begin position="108"/>
        <end position="244"/>
    </location>
</feature>
<gene>
    <name evidence="4" type="ordered locus">KLTH0G12144g</name>
</gene>
<dbReference type="InterPro" id="IPR053005">
    <property type="entry name" value="Nuclear_Pos-Cytoskel_Interact"/>
</dbReference>